<organism evidence="1 2">
    <name type="scientific">Cerasicoccus arenae</name>
    <dbReference type="NCBI Taxonomy" id="424488"/>
    <lineage>
        <taxon>Bacteria</taxon>
        <taxon>Pseudomonadati</taxon>
        <taxon>Verrucomicrobiota</taxon>
        <taxon>Opitutia</taxon>
        <taxon>Puniceicoccales</taxon>
        <taxon>Cerasicoccaceae</taxon>
        <taxon>Cerasicoccus</taxon>
    </lineage>
</organism>
<dbReference type="AlphaFoldDB" id="A0A8J3D919"/>
<evidence type="ECO:0000313" key="1">
    <source>
        <dbReference type="EMBL" id="GHB90216.1"/>
    </source>
</evidence>
<comment type="caution">
    <text evidence="1">The sequence shown here is derived from an EMBL/GenBank/DDBJ whole genome shotgun (WGS) entry which is preliminary data.</text>
</comment>
<evidence type="ECO:0000313" key="2">
    <source>
        <dbReference type="Proteomes" id="UP000642829"/>
    </source>
</evidence>
<gene>
    <name evidence="1" type="ORF">GCM10007047_01070</name>
</gene>
<sequence>MVNVLAAPILNHRLEDIRAQNAMSTLTKAARTVTKSLWSFLLGQTGVETIEDFRLERTMLAAGAEL</sequence>
<protein>
    <submittedName>
        <fullName evidence="1">Uncharacterized protein</fullName>
    </submittedName>
</protein>
<keyword evidence="2" id="KW-1185">Reference proteome</keyword>
<name>A0A8J3D919_9BACT</name>
<reference evidence="1" key="2">
    <citation type="submission" date="2020-09" db="EMBL/GenBank/DDBJ databases">
        <authorList>
            <person name="Sun Q."/>
            <person name="Kim S."/>
        </authorList>
    </citation>
    <scope>NUCLEOTIDE SEQUENCE</scope>
    <source>
        <strain evidence="1">KCTC 12870</strain>
    </source>
</reference>
<proteinExistence type="predicted"/>
<accession>A0A8J3D919</accession>
<reference evidence="1" key="1">
    <citation type="journal article" date="2014" name="Int. J. Syst. Evol. Microbiol.">
        <title>Complete genome sequence of Corynebacterium casei LMG S-19264T (=DSM 44701T), isolated from a smear-ripened cheese.</title>
        <authorList>
            <consortium name="US DOE Joint Genome Institute (JGI-PGF)"/>
            <person name="Walter F."/>
            <person name="Albersmeier A."/>
            <person name="Kalinowski J."/>
            <person name="Ruckert C."/>
        </authorList>
    </citation>
    <scope>NUCLEOTIDE SEQUENCE</scope>
    <source>
        <strain evidence="1">KCTC 12870</strain>
    </source>
</reference>
<dbReference type="Proteomes" id="UP000642829">
    <property type="component" value="Unassembled WGS sequence"/>
</dbReference>
<dbReference type="EMBL" id="BMXG01000001">
    <property type="protein sequence ID" value="GHB90216.1"/>
    <property type="molecule type" value="Genomic_DNA"/>
</dbReference>